<evidence type="ECO:0000256" key="2">
    <source>
        <dbReference type="SAM" id="Phobius"/>
    </source>
</evidence>
<proteinExistence type="predicted"/>
<dbReference type="OrthoDB" id="48688at2759"/>
<evidence type="ECO:0000313" key="5">
    <source>
        <dbReference type="Proteomes" id="UP000000759"/>
    </source>
</evidence>
<feature type="compositionally biased region" description="Low complexity" evidence="1">
    <location>
        <begin position="335"/>
        <end position="349"/>
    </location>
</feature>
<evidence type="ECO:0000256" key="1">
    <source>
        <dbReference type="SAM" id="MobiDB-lite"/>
    </source>
</evidence>
<keyword evidence="2" id="KW-1133">Transmembrane helix</keyword>
<feature type="signal peptide" evidence="3">
    <location>
        <begin position="1"/>
        <end position="24"/>
    </location>
</feature>
<dbReference type="HOGENOM" id="CLU_585913_0_0_1"/>
<feature type="compositionally biased region" description="Low complexity" evidence="1">
    <location>
        <begin position="384"/>
        <end position="393"/>
    </location>
</feature>
<feature type="compositionally biased region" description="Pro residues" evidence="1">
    <location>
        <begin position="306"/>
        <end position="322"/>
    </location>
</feature>
<accession>B7FS98</accession>
<dbReference type="EMBL" id="CM000606">
    <property type="protein sequence ID" value="EEC50758.1"/>
    <property type="molecule type" value="Genomic_DNA"/>
</dbReference>
<keyword evidence="5" id="KW-1185">Reference proteome</keyword>
<evidence type="ECO:0008006" key="6">
    <source>
        <dbReference type="Google" id="ProtNLM"/>
    </source>
</evidence>
<dbReference type="InterPro" id="IPR036514">
    <property type="entry name" value="SGNH_hydro_sf"/>
</dbReference>
<dbReference type="AlphaFoldDB" id="B7FS98"/>
<gene>
    <name evidence="4" type="ORF">PHATRDRAFT_43450</name>
</gene>
<reference evidence="5" key="2">
    <citation type="submission" date="2008-08" db="EMBL/GenBank/DDBJ databases">
        <authorList>
            <consortium name="Diatom Consortium"/>
            <person name="Grigoriev I."/>
            <person name="Grimwood J."/>
            <person name="Kuo A."/>
            <person name="Otillar R.P."/>
            <person name="Salamov A."/>
            <person name="Detter J.C."/>
            <person name="Lindquist E."/>
            <person name="Shapiro H."/>
            <person name="Lucas S."/>
            <person name="Glavina del Rio T."/>
            <person name="Pitluck S."/>
            <person name="Rokhsar D."/>
            <person name="Bowler C."/>
        </authorList>
    </citation>
    <scope>GENOME REANNOTATION</scope>
    <source>
        <strain evidence="5">CCAP 1055/1</strain>
    </source>
</reference>
<dbReference type="Gene3D" id="3.40.50.1110">
    <property type="entry name" value="SGNH hydrolase"/>
    <property type="match status" value="1"/>
</dbReference>
<evidence type="ECO:0000313" key="4">
    <source>
        <dbReference type="EMBL" id="EEC50758.1"/>
    </source>
</evidence>
<dbReference type="KEGG" id="pti:PHATRDRAFT_43450"/>
<organism evidence="4 5">
    <name type="scientific">Phaeodactylum tricornutum (strain CCAP 1055/1)</name>
    <dbReference type="NCBI Taxonomy" id="556484"/>
    <lineage>
        <taxon>Eukaryota</taxon>
        <taxon>Sar</taxon>
        <taxon>Stramenopiles</taxon>
        <taxon>Ochrophyta</taxon>
        <taxon>Bacillariophyta</taxon>
        <taxon>Bacillariophyceae</taxon>
        <taxon>Bacillariophycidae</taxon>
        <taxon>Naviculales</taxon>
        <taxon>Phaeodactylaceae</taxon>
        <taxon>Phaeodactylum</taxon>
    </lineage>
</organism>
<feature type="chain" id="PRO_5002854951" description="DUF4886 domain-containing protein" evidence="3">
    <location>
        <begin position="25"/>
        <end position="467"/>
    </location>
</feature>
<feature type="compositionally biased region" description="Low complexity" evidence="1">
    <location>
        <begin position="404"/>
        <end position="426"/>
    </location>
</feature>
<dbReference type="Proteomes" id="UP000000759">
    <property type="component" value="Chromosome 2"/>
</dbReference>
<keyword evidence="2" id="KW-0472">Membrane</keyword>
<dbReference type="SUPFAM" id="SSF52266">
    <property type="entry name" value="SGNH hydrolase"/>
    <property type="match status" value="1"/>
</dbReference>
<keyword evidence="3" id="KW-0732">Signal</keyword>
<keyword evidence="2" id="KW-0812">Transmembrane</keyword>
<reference evidence="4 5" key="1">
    <citation type="journal article" date="2008" name="Nature">
        <title>The Phaeodactylum genome reveals the evolutionary history of diatom genomes.</title>
        <authorList>
            <person name="Bowler C."/>
            <person name="Allen A.E."/>
            <person name="Badger J.H."/>
            <person name="Grimwood J."/>
            <person name="Jabbari K."/>
            <person name="Kuo A."/>
            <person name="Maheswari U."/>
            <person name="Martens C."/>
            <person name="Maumus F."/>
            <person name="Otillar R.P."/>
            <person name="Rayko E."/>
            <person name="Salamov A."/>
            <person name="Vandepoele K."/>
            <person name="Beszteri B."/>
            <person name="Gruber A."/>
            <person name="Heijde M."/>
            <person name="Katinka M."/>
            <person name="Mock T."/>
            <person name="Valentin K."/>
            <person name="Verret F."/>
            <person name="Berges J.A."/>
            <person name="Brownlee C."/>
            <person name="Cadoret J.P."/>
            <person name="Chiovitti A."/>
            <person name="Choi C.J."/>
            <person name="Coesel S."/>
            <person name="De Martino A."/>
            <person name="Detter J.C."/>
            <person name="Durkin C."/>
            <person name="Falciatore A."/>
            <person name="Fournet J."/>
            <person name="Haruta M."/>
            <person name="Huysman M.J."/>
            <person name="Jenkins B.D."/>
            <person name="Jiroutova K."/>
            <person name="Jorgensen R.E."/>
            <person name="Joubert Y."/>
            <person name="Kaplan A."/>
            <person name="Kroger N."/>
            <person name="Kroth P.G."/>
            <person name="La Roche J."/>
            <person name="Lindquist E."/>
            <person name="Lommer M."/>
            <person name="Martin-Jezequel V."/>
            <person name="Lopez P.J."/>
            <person name="Lucas S."/>
            <person name="Mangogna M."/>
            <person name="McGinnis K."/>
            <person name="Medlin L.K."/>
            <person name="Montsant A."/>
            <person name="Oudot-Le Secq M.P."/>
            <person name="Napoli C."/>
            <person name="Obornik M."/>
            <person name="Parker M.S."/>
            <person name="Petit J.L."/>
            <person name="Porcel B.M."/>
            <person name="Poulsen N."/>
            <person name="Robison M."/>
            <person name="Rychlewski L."/>
            <person name="Rynearson T.A."/>
            <person name="Schmutz J."/>
            <person name="Shapiro H."/>
            <person name="Siaut M."/>
            <person name="Stanley M."/>
            <person name="Sussman M.R."/>
            <person name="Taylor A.R."/>
            <person name="Vardi A."/>
            <person name="von Dassow P."/>
            <person name="Vyverman W."/>
            <person name="Willis A."/>
            <person name="Wyrwicz L.S."/>
            <person name="Rokhsar D.S."/>
            <person name="Weissenbach J."/>
            <person name="Armbrust E.V."/>
            <person name="Green B.R."/>
            <person name="Van de Peer Y."/>
            <person name="Grigoriev I.V."/>
        </authorList>
    </citation>
    <scope>NUCLEOTIDE SEQUENCE [LARGE SCALE GENOMIC DNA]</scope>
    <source>
        <strain evidence="4 5">CCAP 1055/1</strain>
    </source>
</reference>
<feature type="compositionally biased region" description="Polar residues" evidence="1">
    <location>
        <begin position="355"/>
        <end position="364"/>
    </location>
</feature>
<evidence type="ECO:0000256" key="3">
    <source>
        <dbReference type="SAM" id="SignalP"/>
    </source>
</evidence>
<feature type="compositionally biased region" description="Polar residues" evidence="1">
    <location>
        <begin position="394"/>
        <end position="403"/>
    </location>
</feature>
<sequence length="467" mass="50636">MKQRLCVLQCCAVVLMILLLNVHCAVEMNVLFVGNSYVNNNNLPEILNQVLVDALPKSNEISVRSYAPNGQTFLEHVQDVDGTRGNTELSQWLRTDPEPWDWVILQEQSQTPGFQGFSSEFTDSTDSAIRLDNYIEATGGETVFLMTWGRREGDERLPSFYPDFTTMQNLLTAGYDTYMDITSTAKRPTRVAPVGIAFQIVHDRILRDGGDPLASGSDFSRLYRNDGSHPSVEGSYLAACVLYATLTNRDPRQLKYAPDAVSQQRRMEIQEVAFDAIRIRGDTIVSNAAPPEANPTSSPTSDPTRKPTPSPTQVFVPPPTPRPTFAISAQPISVPSSSPTTAEPSEFPTGEPTVSLPSSDSPTVFPSDIPSLVPSIDPSPTPTVTPSTAPSISRAPSQSPTLNPSAMPSVSFSPSVSNFPSSASPSTDEGSFGNSSAGTRGLKASSTQLTLVYGLLPHLMVFFFLYF</sequence>
<feature type="compositionally biased region" description="Polar residues" evidence="1">
    <location>
        <begin position="427"/>
        <end position="440"/>
    </location>
</feature>
<feature type="transmembrane region" description="Helical" evidence="2">
    <location>
        <begin position="449"/>
        <end position="466"/>
    </location>
</feature>
<dbReference type="RefSeq" id="XP_002177944.1">
    <property type="nucleotide sequence ID" value="XM_002177908.1"/>
</dbReference>
<dbReference type="STRING" id="556484.B7FS98"/>
<feature type="region of interest" description="Disordered" evidence="1">
    <location>
        <begin position="284"/>
        <end position="440"/>
    </location>
</feature>
<dbReference type="PaxDb" id="2850-Phatr43450"/>
<name>B7FS98_PHATC</name>
<dbReference type="InParanoid" id="B7FS98"/>
<protein>
    <recommendedName>
        <fullName evidence="6">DUF4886 domain-containing protein</fullName>
    </recommendedName>
</protein>
<dbReference type="eggNOG" id="ENOG502SARX">
    <property type="taxonomic scope" value="Eukaryota"/>
</dbReference>
<dbReference type="GeneID" id="7197162"/>